<keyword evidence="1" id="KW-0472">Membrane</keyword>
<keyword evidence="1" id="KW-1133">Transmembrane helix</keyword>
<evidence type="ECO:0000313" key="4">
    <source>
        <dbReference type="Proteomes" id="UP000629098"/>
    </source>
</evidence>
<dbReference type="InterPro" id="IPR025711">
    <property type="entry name" value="PepSY"/>
</dbReference>
<feature type="domain" description="PepSY" evidence="2">
    <location>
        <begin position="247"/>
        <end position="305"/>
    </location>
</feature>
<dbReference type="Pfam" id="PF03413">
    <property type="entry name" value="PepSY"/>
    <property type="match status" value="2"/>
</dbReference>
<dbReference type="PANTHER" id="PTHR34219:SF3">
    <property type="entry name" value="BLL7967 PROTEIN"/>
    <property type="match status" value="1"/>
</dbReference>
<feature type="transmembrane region" description="Helical" evidence="1">
    <location>
        <begin position="194"/>
        <end position="216"/>
    </location>
</feature>
<feature type="transmembrane region" description="Helical" evidence="1">
    <location>
        <begin position="12"/>
        <end position="37"/>
    </location>
</feature>
<feature type="transmembrane region" description="Helical" evidence="1">
    <location>
        <begin position="338"/>
        <end position="360"/>
    </location>
</feature>
<feature type="transmembrane region" description="Helical" evidence="1">
    <location>
        <begin position="146"/>
        <end position="169"/>
    </location>
</feature>
<gene>
    <name evidence="3" type="ORF">ICL16_06470</name>
</gene>
<name>A0A8J7CBE7_9CYAN</name>
<reference evidence="3" key="1">
    <citation type="submission" date="2020-09" db="EMBL/GenBank/DDBJ databases">
        <title>Iningainema tapete sp. nov. (Scytonemataceae, Cyanobacteria) from greenhouses in central Florida (USA) produces two types of nodularin with biosynthetic potential for microcystin-LR and anabaenopeptins.</title>
        <authorList>
            <person name="Berthold D.E."/>
            <person name="Lefler F.W."/>
            <person name="Huang I.-S."/>
            <person name="Abdulla H."/>
            <person name="Zimba P.V."/>
            <person name="Laughinghouse H.D. IV."/>
        </authorList>
    </citation>
    <scope>NUCLEOTIDE SEQUENCE</scope>
    <source>
        <strain evidence="3">BLCCT55</strain>
    </source>
</reference>
<keyword evidence="1" id="KW-0812">Transmembrane</keyword>
<evidence type="ECO:0000313" key="3">
    <source>
        <dbReference type="EMBL" id="MBD2771750.1"/>
    </source>
</evidence>
<dbReference type="Pfam" id="PF03929">
    <property type="entry name" value="PepSY_TM"/>
    <property type="match status" value="1"/>
</dbReference>
<dbReference type="EMBL" id="JACXAE010000027">
    <property type="protein sequence ID" value="MBD2771750.1"/>
    <property type="molecule type" value="Genomic_DNA"/>
</dbReference>
<keyword evidence="4" id="KW-1185">Reference proteome</keyword>
<dbReference type="AlphaFoldDB" id="A0A8J7CBE7"/>
<feature type="domain" description="PepSY" evidence="2">
    <location>
        <begin position="89"/>
        <end position="119"/>
    </location>
</feature>
<dbReference type="Proteomes" id="UP000629098">
    <property type="component" value="Unassembled WGS sequence"/>
</dbReference>
<protein>
    <submittedName>
        <fullName evidence="3">PepSY domain-containing protein</fullName>
    </submittedName>
</protein>
<dbReference type="PANTHER" id="PTHR34219">
    <property type="entry name" value="IRON-REGULATED INNER MEMBRANE PROTEIN-RELATED"/>
    <property type="match status" value="1"/>
</dbReference>
<evidence type="ECO:0000256" key="1">
    <source>
        <dbReference type="SAM" id="Phobius"/>
    </source>
</evidence>
<dbReference type="InterPro" id="IPR005625">
    <property type="entry name" value="PepSY-ass_TM"/>
</dbReference>
<comment type="caution">
    <text evidence="3">The sequence shown here is derived from an EMBL/GenBank/DDBJ whole genome shotgun (WGS) entry which is preliminary data.</text>
</comment>
<sequence>MRAKQIRDITFYLHRYLGLVVGLVLIIIGLTGSLLVFEKEISQFLVTQQFGQVSVGQQRVPVESVLDTVKTAYASQPDLKLLGINTVGDAQTPYRVLLQSPNEQRTEVFVNPYTGKIMGSQVWDTSEIGLIFKLHYQLLAGKVGEVIAGIVAFVLLILSITGIVLWPGWRKLIAGFKIKWDAHPKRVNFDVHKLIGAIAAVFLTMIAFTGVCWNFWEFSKPAIHVATLTPILPYPVSQPIEGKSSLGLSEILQKADAAIPGAVTTYIRLPLTKEGVFRIGKKQPQETNEYGYSQVYLDQYTGKVVQLKNGLEPSRADRIFQTFGPIHFGTFWGLPSRIFYVFVGLTPLILFITGFVMWWYRYRGKSVQRKPAIELSAQRREQT</sequence>
<dbReference type="RefSeq" id="WP_190826037.1">
    <property type="nucleotide sequence ID" value="NZ_CAWPPI010000027.1"/>
</dbReference>
<accession>A0A8J7CBE7</accession>
<proteinExistence type="predicted"/>
<evidence type="ECO:0000259" key="2">
    <source>
        <dbReference type="Pfam" id="PF03413"/>
    </source>
</evidence>
<organism evidence="3 4">
    <name type="scientific">Iningainema tapete BLCC-T55</name>
    <dbReference type="NCBI Taxonomy" id="2748662"/>
    <lineage>
        <taxon>Bacteria</taxon>
        <taxon>Bacillati</taxon>
        <taxon>Cyanobacteriota</taxon>
        <taxon>Cyanophyceae</taxon>
        <taxon>Nostocales</taxon>
        <taxon>Scytonemataceae</taxon>
        <taxon>Iningainema tapete</taxon>
    </lineage>
</organism>